<evidence type="ECO:0000256" key="1">
    <source>
        <dbReference type="SAM" id="MobiDB-lite"/>
    </source>
</evidence>
<reference evidence="2 3" key="1">
    <citation type="submission" date="2011-10" db="EMBL/GenBank/DDBJ databases">
        <authorList>
            <person name="Genoscope - CEA"/>
        </authorList>
    </citation>
    <scope>NUCLEOTIDE SEQUENCE [LARGE SCALE GENOMIC DNA]</scope>
    <source>
        <strain evidence="2 3">RCC 1105</strain>
    </source>
</reference>
<feature type="region of interest" description="Disordered" evidence="1">
    <location>
        <begin position="1"/>
        <end position="107"/>
    </location>
</feature>
<feature type="compositionally biased region" description="Basic and acidic residues" evidence="1">
    <location>
        <begin position="80"/>
        <end position="96"/>
    </location>
</feature>
<organism evidence="2 3">
    <name type="scientific">Bathycoccus prasinos</name>
    <dbReference type="NCBI Taxonomy" id="41875"/>
    <lineage>
        <taxon>Eukaryota</taxon>
        <taxon>Viridiplantae</taxon>
        <taxon>Chlorophyta</taxon>
        <taxon>Mamiellophyceae</taxon>
        <taxon>Mamiellales</taxon>
        <taxon>Bathycoccaceae</taxon>
        <taxon>Bathycoccus</taxon>
    </lineage>
</organism>
<dbReference type="AlphaFoldDB" id="K8FHT4"/>
<feature type="region of interest" description="Disordered" evidence="1">
    <location>
        <begin position="217"/>
        <end position="256"/>
    </location>
</feature>
<dbReference type="EMBL" id="FO082272">
    <property type="protein sequence ID" value="CCO66149.1"/>
    <property type="molecule type" value="Genomic_DNA"/>
</dbReference>
<protein>
    <submittedName>
        <fullName evidence="2">Uncharacterized protein</fullName>
    </submittedName>
</protein>
<dbReference type="RefSeq" id="XP_007512061.1">
    <property type="nucleotide sequence ID" value="XM_007511999.1"/>
</dbReference>
<proteinExistence type="predicted"/>
<sequence>MTTLKKKSTPTYAVEKHDRNEKITLPPPPLPPPVHTSSSSVAKKTKKKTCDSSAKEEEEEEEKERLAEEGLPAEAAGEELDLKAKNEDETVAKCEAKEDDERERVEEMGEDAVGKALESISREFCEKKVSEAVDYDLVNAKIEIMISQTLEILNEGKRAKASPLTVSIFGDLDENRFGCENSRWPRFEETESEAKFQELVRERIDAFVERCQVDIEKENQKRGGSGTKKTMKKMNKNEHHHHHQHQSRALKPWLGA</sequence>
<dbReference type="KEGG" id="bpg:Bathy07g02690"/>
<dbReference type="Proteomes" id="UP000198341">
    <property type="component" value="Chromosome 7"/>
</dbReference>
<feature type="compositionally biased region" description="Pro residues" evidence="1">
    <location>
        <begin position="25"/>
        <end position="34"/>
    </location>
</feature>
<gene>
    <name evidence="2" type="ORF">Bathy07g02690</name>
</gene>
<accession>K8FHT4</accession>
<keyword evidence="3" id="KW-1185">Reference proteome</keyword>
<evidence type="ECO:0000313" key="2">
    <source>
        <dbReference type="EMBL" id="CCO66149.1"/>
    </source>
</evidence>
<name>K8FHT4_9CHLO</name>
<dbReference type="GeneID" id="19014758"/>
<evidence type="ECO:0000313" key="3">
    <source>
        <dbReference type="Proteomes" id="UP000198341"/>
    </source>
</evidence>
<feature type="compositionally biased region" description="Basic residues" evidence="1">
    <location>
        <begin position="229"/>
        <end position="248"/>
    </location>
</feature>